<evidence type="ECO:0000313" key="2">
    <source>
        <dbReference type="Proteomes" id="UP000000485"/>
    </source>
</evidence>
<keyword evidence="2" id="KW-1185">Reference proteome</keyword>
<dbReference type="eggNOG" id="ENOG50332PZ">
    <property type="taxonomic scope" value="Bacteria"/>
</dbReference>
<dbReference type="HOGENOM" id="CLU_179041_2_0_11"/>
<organism evidence="1 2">
    <name type="scientific">Cellulomonas gilvus (strain ATCC 13127 / NRRL B-14078)</name>
    <name type="common">Cellvibrio gilvus</name>
    <dbReference type="NCBI Taxonomy" id="593907"/>
    <lineage>
        <taxon>Bacteria</taxon>
        <taxon>Bacillati</taxon>
        <taxon>Actinomycetota</taxon>
        <taxon>Actinomycetes</taxon>
        <taxon>Micrococcales</taxon>
        <taxon>Cellulomonadaceae</taxon>
        <taxon>Cellulomonas</taxon>
    </lineage>
</organism>
<dbReference type="KEGG" id="cga:Celgi_2049"/>
<name>F7ZZQ7_CELGA</name>
<protein>
    <recommendedName>
        <fullName evidence="3">Signal transduction histidine kinase</fullName>
    </recommendedName>
</protein>
<dbReference type="EMBL" id="CP002665">
    <property type="protein sequence ID" value="AEI12550.1"/>
    <property type="molecule type" value="Genomic_DNA"/>
</dbReference>
<dbReference type="Proteomes" id="UP000000485">
    <property type="component" value="Chromosome"/>
</dbReference>
<proteinExistence type="predicted"/>
<reference evidence="2" key="1">
    <citation type="submission" date="2011-04" db="EMBL/GenBank/DDBJ databases">
        <title>Complete sequence of Cellvibrio gilvus ATCC 13127.</title>
        <authorList>
            <person name="Lucas S."/>
            <person name="Han J."/>
            <person name="Lapidus A."/>
            <person name="Cheng J.-F."/>
            <person name="Goodwin L."/>
            <person name="Pitluck S."/>
            <person name="Peters L."/>
            <person name="Munk A."/>
            <person name="Detter J.C."/>
            <person name="Han C."/>
            <person name="Tapia R."/>
            <person name="Land M."/>
            <person name="Hauser L."/>
            <person name="Kyrpides N."/>
            <person name="Ivanova N."/>
            <person name="Ovchinnikova G."/>
            <person name="Pagani I."/>
            <person name="Mead D."/>
            <person name="Brumm P."/>
            <person name="Woyke T."/>
        </authorList>
    </citation>
    <scope>NUCLEOTIDE SEQUENCE [LARGE SCALE GENOMIC DNA]</scope>
    <source>
        <strain evidence="2">ATCC 13127 / NRRL B-14078</strain>
    </source>
</reference>
<dbReference type="STRING" id="593907.Celgi_2049"/>
<accession>F7ZZQ7</accession>
<evidence type="ECO:0008006" key="3">
    <source>
        <dbReference type="Google" id="ProtNLM"/>
    </source>
</evidence>
<dbReference type="RefSeq" id="WP_013884068.1">
    <property type="nucleotide sequence ID" value="NC_015671.1"/>
</dbReference>
<dbReference type="AlphaFoldDB" id="F7ZZQ7"/>
<dbReference type="OrthoDB" id="3215033at2"/>
<dbReference type="Pfam" id="PF11248">
    <property type="entry name" value="DUF3046"/>
    <property type="match status" value="1"/>
</dbReference>
<gene>
    <name evidence="1" type="ordered locus">Celgi_2049</name>
</gene>
<dbReference type="InterPro" id="IPR021408">
    <property type="entry name" value="DUF3046"/>
</dbReference>
<evidence type="ECO:0000313" key="1">
    <source>
        <dbReference type="EMBL" id="AEI12550.1"/>
    </source>
</evidence>
<sequence>MRYSEFWELVEEVLGSAPGREIVANLVVGGLENRTAAAALEDGAEPRTVWHALCDELDIPESERWGADLRRVAPPRR</sequence>